<organism evidence="2 3">
    <name type="scientific">Mycolicibacterium hippocampi</name>
    <dbReference type="NCBI Taxonomy" id="659824"/>
    <lineage>
        <taxon>Bacteria</taxon>
        <taxon>Bacillati</taxon>
        <taxon>Actinomycetota</taxon>
        <taxon>Actinomycetes</taxon>
        <taxon>Mycobacteriales</taxon>
        <taxon>Mycobacteriaceae</taxon>
        <taxon>Mycolicibacterium</taxon>
    </lineage>
</organism>
<sequence>MSRASWSESDSCFDAATGLYCGKADRVESSAAAYDTEAPLSPKLIGVRSGTLKHLSRKVTGERMARPTRNTCRMSYTSRLSQPTSPNLRL</sequence>
<protein>
    <submittedName>
        <fullName evidence="2">Uncharacterized protein</fullName>
    </submittedName>
</protein>
<dbReference type="AlphaFoldDB" id="A0A7I9ZFF9"/>
<evidence type="ECO:0000256" key="1">
    <source>
        <dbReference type="SAM" id="MobiDB-lite"/>
    </source>
</evidence>
<keyword evidence="3" id="KW-1185">Reference proteome</keyword>
<name>A0A7I9ZFF9_9MYCO</name>
<gene>
    <name evidence="2" type="ORF">MHIP_02480</name>
</gene>
<evidence type="ECO:0000313" key="2">
    <source>
        <dbReference type="EMBL" id="GFG99764.1"/>
    </source>
</evidence>
<feature type="region of interest" description="Disordered" evidence="1">
    <location>
        <begin position="55"/>
        <end position="90"/>
    </location>
</feature>
<reference evidence="2 3" key="1">
    <citation type="journal article" date="2019" name="Emerg. Microbes Infect.">
        <title>Comprehensive subspecies identification of 175 nontuberculous mycobacteria species based on 7547 genomic profiles.</title>
        <authorList>
            <person name="Matsumoto Y."/>
            <person name="Kinjo T."/>
            <person name="Motooka D."/>
            <person name="Nabeya D."/>
            <person name="Jung N."/>
            <person name="Uechi K."/>
            <person name="Horii T."/>
            <person name="Iida T."/>
            <person name="Fujita J."/>
            <person name="Nakamura S."/>
        </authorList>
    </citation>
    <scope>NUCLEOTIDE SEQUENCE [LARGE SCALE GENOMIC DNA]</scope>
    <source>
        <strain evidence="2 3">JCM 30996</strain>
    </source>
</reference>
<accession>A0A7I9ZFF9</accession>
<comment type="caution">
    <text evidence="2">The sequence shown here is derived from an EMBL/GenBank/DDBJ whole genome shotgun (WGS) entry which is preliminary data.</text>
</comment>
<proteinExistence type="predicted"/>
<dbReference type="Proteomes" id="UP000465304">
    <property type="component" value="Unassembled WGS sequence"/>
</dbReference>
<dbReference type="EMBL" id="BLLB01000002">
    <property type="protein sequence ID" value="GFG99764.1"/>
    <property type="molecule type" value="Genomic_DNA"/>
</dbReference>
<evidence type="ECO:0000313" key="3">
    <source>
        <dbReference type="Proteomes" id="UP000465304"/>
    </source>
</evidence>
<feature type="compositionally biased region" description="Polar residues" evidence="1">
    <location>
        <begin position="68"/>
        <end position="90"/>
    </location>
</feature>